<feature type="transmembrane region" description="Helical" evidence="1">
    <location>
        <begin position="358"/>
        <end position="378"/>
    </location>
</feature>
<feature type="transmembrane region" description="Helical" evidence="1">
    <location>
        <begin position="622"/>
        <end position="640"/>
    </location>
</feature>
<protein>
    <submittedName>
        <fullName evidence="2">Uncharacterized protein</fullName>
    </submittedName>
</protein>
<dbReference type="EMBL" id="RJUF01000042">
    <property type="protein sequence ID" value="MCP9763839.1"/>
    <property type="molecule type" value="Genomic_DNA"/>
</dbReference>
<gene>
    <name evidence="2" type="ORF">EGI31_12830</name>
</gene>
<evidence type="ECO:0000313" key="3">
    <source>
        <dbReference type="Proteomes" id="UP001204144"/>
    </source>
</evidence>
<proteinExistence type="predicted"/>
<evidence type="ECO:0000313" key="2">
    <source>
        <dbReference type="EMBL" id="MCP9763839.1"/>
    </source>
</evidence>
<comment type="caution">
    <text evidence="2">The sequence shown here is derived from an EMBL/GenBank/DDBJ whole genome shotgun (WGS) entry which is preliminary data.</text>
</comment>
<evidence type="ECO:0000256" key="1">
    <source>
        <dbReference type="SAM" id="Phobius"/>
    </source>
</evidence>
<dbReference type="Proteomes" id="UP001204144">
    <property type="component" value="Unassembled WGS sequence"/>
</dbReference>
<keyword evidence="1" id="KW-0812">Transmembrane</keyword>
<reference evidence="2 3" key="1">
    <citation type="submission" date="2018-11" db="EMBL/GenBank/DDBJ databases">
        <title>Novel bacteria species description.</title>
        <authorList>
            <person name="Han J.-H."/>
        </authorList>
    </citation>
    <scope>NUCLEOTIDE SEQUENCE [LARGE SCALE GENOMIC DNA]</scope>
    <source>
        <strain evidence="2 3">KCTC23259</strain>
    </source>
</reference>
<keyword evidence="1" id="KW-0472">Membrane</keyword>
<feature type="transmembrane region" description="Helical" evidence="1">
    <location>
        <begin position="184"/>
        <end position="204"/>
    </location>
</feature>
<feature type="transmembrane region" description="Helical" evidence="1">
    <location>
        <begin position="246"/>
        <end position="266"/>
    </location>
</feature>
<feature type="transmembrane region" description="Helical" evidence="1">
    <location>
        <begin position="86"/>
        <end position="105"/>
    </location>
</feature>
<feature type="transmembrane region" description="Helical" evidence="1">
    <location>
        <begin position="117"/>
        <end position="150"/>
    </location>
</feature>
<feature type="transmembrane region" description="Helical" evidence="1">
    <location>
        <begin position="569"/>
        <end position="592"/>
    </location>
</feature>
<keyword evidence="3" id="KW-1185">Reference proteome</keyword>
<organism evidence="2 3">
    <name type="scientific">Lacihabitans soyangensis</name>
    <dbReference type="NCBI Taxonomy" id="869394"/>
    <lineage>
        <taxon>Bacteria</taxon>
        <taxon>Pseudomonadati</taxon>
        <taxon>Bacteroidota</taxon>
        <taxon>Cytophagia</taxon>
        <taxon>Cytophagales</taxon>
        <taxon>Leadbetterellaceae</taxon>
        <taxon>Lacihabitans</taxon>
    </lineage>
</organism>
<dbReference type="AlphaFoldDB" id="A0AAE3KTJ9"/>
<feature type="transmembrane region" description="Helical" evidence="1">
    <location>
        <begin position="286"/>
        <end position="307"/>
    </location>
</feature>
<sequence length="1040" mass="119358">MTKKPFNLLFVAMVLSLVFHGTIYFFTVDSTYDAYVHMFFADHYAKNWFEPWDNRWYTGFNVTSYPPLVHMLVALFSKVIGLRSGFILNAVLVMQLLVVGVYRFSLLWTNKRAAGYAALLACFGSSILEALHLFGQVPTLMGISCLLNALPEIYRWIKYGKWYRLLTGITIMGVGVTSHHVTTIFGMVFFVAPVMGLAVLDSLIEKQKNKKLPNENPNLGKSELSSSVRFGLIDIVIEAKNKWKEIVIFGACVPFVMLLIFPYFYWSSTDPITQVSIPHGSRDSFIEVPSSGLMFFLIPLGIQLLLLPYIFSRVWTSRNFFIGLSFSLLLLFGTGGTTPLPKIMLGANAFNILTLDRFTFWASIIGLPFIGEFFYRVIEGDFRVYLRDRFGTTFYRLFAGFIGGVVAILTIFIVSLGNFRPLQPKSIDMKPIVQFLERDQHENWRYMTLGFGDQMAWLSAQTKAQSVDGNYHSARRLPEMTTRPLERLENSKFKGLEGIGSLQQFLTVPEKYFLKFVFSNDKFYDPILYFAGWERVQRLENGIMVWQKQDVPPLPTVLPKKDLPKIIKVWWGVMPVGILIVAFGVNFILLWYSRILNKDFYKDEYISSDDIIIPDLKRRTRLFLIFWIITIMSIVTVVSFKTATYSPHQSPQSVVEAYYDAIDFKYFKTAHGFFDPTDSPTFDDYFVKLSVEDGILASYAKLNNLKVKLKKINSEKYEAYINAEWITPVEEYYTKASHLVVKHKGKWYIKAPSFDSNIPADTFIEEKKIGLHGHGKRQAGTKPTQHDDVLDRPELQILNGRLVMQDSSYFVIGELQNIDVYPAHITISSDLYDKNGRKLVSYNAKYATIHRILPMEKIPFKIEFESTAWKYVRETKKNADKFNPNEFSPFKFSSPPVDFKIFARSVVDKNDLYRSYGIQDLKVKGELLSGSLLNYGTEEISVPKLLITYTDQNNDLAWLDTYFMRDGIRQQRKREFNAPLRYSNKLKIIKVGTNADFFVNGLANALVLKKKSKDVSVKVKANGFEVSILPDGYIANPTLY</sequence>
<feature type="transmembrane region" description="Helical" evidence="1">
    <location>
        <begin position="398"/>
        <end position="419"/>
    </location>
</feature>
<dbReference type="RefSeq" id="WP_255037604.1">
    <property type="nucleotide sequence ID" value="NZ_RJUF01000042.1"/>
</dbReference>
<feature type="transmembrane region" description="Helical" evidence="1">
    <location>
        <begin position="319"/>
        <end position="338"/>
    </location>
</feature>
<feature type="transmembrane region" description="Helical" evidence="1">
    <location>
        <begin position="7"/>
        <end position="26"/>
    </location>
</feature>
<keyword evidence="1" id="KW-1133">Transmembrane helix</keyword>
<accession>A0AAE3KTJ9</accession>
<name>A0AAE3KTJ9_9BACT</name>